<evidence type="ECO:0000313" key="1">
    <source>
        <dbReference type="EMBL" id="CAG8726864.1"/>
    </source>
</evidence>
<reference evidence="1 2" key="1">
    <citation type="submission" date="2021-06" db="EMBL/GenBank/DDBJ databases">
        <authorList>
            <person name="Kallberg Y."/>
            <person name="Tangrot J."/>
            <person name="Rosling A."/>
        </authorList>
    </citation>
    <scope>NUCLEOTIDE SEQUENCE [LARGE SCALE GENOMIC DNA]</scope>
    <source>
        <strain evidence="1 2">120-4 pot B 10/14</strain>
    </source>
</reference>
<organism evidence="1 2">
    <name type="scientific">Gigaspora margarita</name>
    <dbReference type="NCBI Taxonomy" id="4874"/>
    <lineage>
        <taxon>Eukaryota</taxon>
        <taxon>Fungi</taxon>
        <taxon>Fungi incertae sedis</taxon>
        <taxon>Mucoromycota</taxon>
        <taxon>Glomeromycotina</taxon>
        <taxon>Glomeromycetes</taxon>
        <taxon>Diversisporales</taxon>
        <taxon>Gigasporaceae</taxon>
        <taxon>Gigaspora</taxon>
    </lineage>
</organism>
<comment type="caution">
    <text evidence="1">The sequence shown here is derived from an EMBL/GenBank/DDBJ whole genome shotgun (WGS) entry which is preliminary data.</text>
</comment>
<name>A0ABN7V4U1_GIGMA</name>
<feature type="non-terminal residue" evidence="1">
    <location>
        <position position="1"/>
    </location>
</feature>
<accession>A0ABN7V4U1</accession>
<keyword evidence="2" id="KW-1185">Reference proteome</keyword>
<protein>
    <submittedName>
        <fullName evidence="1">12201_t:CDS:1</fullName>
    </submittedName>
</protein>
<dbReference type="EMBL" id="CAJVQB010009119">
    <property type="protein sequence ID" value="CAG8726864.1"/>
    <property type="molecule type" value="Genomic_DNA"/>
</dbReference>
<dbReference type="Proteomes" id="UP000789901">
    <property type="component" value="Unassembled WGS sequence"/>
</dbReference>
<gene>
    <name evidence="1" type="ORF">GMARGA_LOCUS14008</name>
</gene>
<evidence type="ECO:0000313" key="2">
    <source>
        <dbReference type="Proteomes" id="UP000789901"/>
    </source>
</evidence>
<sequence length="79" mass="9193">LITETVIKMSSNCLSMGENEDKDKIQDNKLNGSEFIKHTCKQKRKCPIQECNIVTRHLVLKNYCNMLLDLQLQHIEEDS</sequence>
<proteinExistence type="predicted"/>